<evidence type="ECO:0000256" key="1">
    <source>
        <dbReference type="SAM" id="MobiDB-lite"/>
    </source>
</evidence>
<evidence type="ECO:0000313" key="2">
    <source>
        <dbReference type="EMBL" id="CAI9104836.1"/>
    </source>
</evidence>
<name>A0AAV1DBQ5_OLDCO</name>
<reference evidence="2" key="1">
    <citation type="submission" date="2023-03" db="EMBL/GenBank/DDBJ databases">
        <authorList>
            <person name="Julca I."/>
        </authorList>
    </citation>
    <scope>NUCLEOTIDE SEQUENCE</scope>
</reference>
<proteinExistence type="predicted"/>
<sequence>MDMETEVPAPLEQDDGNPATKKVKNREEASQTADNLSFKEAILKTQQSEKIKMPPRKQVKIQMRESMGFSVIVSPLGRTVGYQALYNQLMAIWQPTGEIEVADSINGH</sequence>
<organism evidence="2 3">
    <name type="scientific">Oldenlandia corymbosa var. corymbosa</name>
    <dbReference type="NCBI Taxonomy" id="529605"/>
    <lineage>
        <taxon>Eukaryota</taxon>
        <taxon>Viridiplantae</taxon>
        <taxon>Streptophyta</taxon>
        <taxon>Embryophyta</taxon>
        <taxon>Tracheophyta</taxon>
        <taxon>Spermatophyta</taxon>
        <taxon>Magnoliopsida</taxon>
        <taxon>eudicotyledons</taxon>
        <taxon>Gunneridae</taxon>
        <taxon>Pentapetalae</taxon>
        <taxon>asterids</taxon>
        <taxon>lamiids</taxon>
        <taxon>Gentianales</taxon>
        <taxon>Rubiaceae</taxon>
        <taxon>Rubioideae</taxon>
        <taxon>Spermacoceae</taxon>
        <taxon>Hedyotis-Oldenlandia complex</taxon>
        <taxon>Oldenlandia</taxon>
    </lineage>
</organism>
<evidence type="ECO:0000313" key="3">
    <source>
        <dbReference type="Proteomes" id="UP001161247"/>
    </source>
</evidence>
<accession>A0AAV1DBQ5</accession>
<dbReference type="AlphaFoldDB" id="A0AAV1DBQ5"/>
<keyword evidence="3" id="KW-1185">Reference proteome</keyword>
<protein>
    <submittedName>
        <fullName evidence="2">OLC1v1003607C1</fullName>
    </submittedName>
</protein>
<dbReference type="EMBL" id="OX459121">
    <property type="protein sequence ID" value="CAI9104836.1"/>
    <property type="molecule type" value="Genomic_DNA"/>
</dbReference>
<gene>
    <name evidence="2" type="ORF">OLC1_LOCUS13675</name>
</gene>
<dbReference type="Proteomes" id="UP001161247">
    <property type="component" value="Chromosome 4"/>
</dbReference>
<feature type="region of interest" description="Disordered" evidence="1">
    <location>
        <begin position="1"/>
        <end position="38"/>
    </location>
</feature>